<dbReference type="PATRIC" id="fig|929558.5.peg.1492"/>
<dbReference type="Proteomes" id="UP000006431">
    <property type="component" value="Unassembled WGS sequence"/>
</dbReference>
<dbReference type="RefSeq" id="WP_008335484.1">
    <property type="nucleotide sequence ID" value="NZ_AFRZ01000001.1"/>
</dbReference>
<evidence type="ECO:0000313" key="2">
    <source>
        <dbReference type="Proteomes" id="UP000006431"/>
    </source>
</evidence>
<accession>H1FTR1</accession>
<proteinExistence type="predicted"/>
<accession>B6BHM7</accession>
<comment type="caution">
    <text evidence="1">The sequence shown here is derived from an EMBL/GenBank/DDBJ whole genome shotgun (WGS) entry which is preliminary data.</text>
</comment>
<keyword evidence="2" id="KW-1185">Reference proteome</keyword>
<dbReference type="HOGENOM" id="CLU_2977595_0_0_7"/>
<reference evidence="1 2" key="1">
    <citation type="journal article" date="2012" name="Proc. Natl. Acad. Sci. U.S.A.">
        <title>Genome and physiology of a model Epsilonproteobacterium responsible for sulfide detoxification in marine oxygen depletion zones.</title>
        <authorList>
            <person name="Grote J."/>
            <person name="Schott T."/>
            <person name="Bruckner C.G."/>
            <person name="Glockner F.O."/>
            <person name="Jost G."/>
            <person name="Teeling H."/>
            <person name="Labrenz M."/>
            <person name="Jurgens K."/>
        </authorList>
    </citation>
    <scope>NUCLEOTIDE SEQUENCE [LARGE SCALE GENOMIC DNA]</scope>
    <source>
        <strain evidence="1 2">GD1</strain>
    </source>
</reference>
<dbReference type="EMBL" id="AFRZ01000001">
    <property type="protein sequence ID" value="EHP30025.1"/>
    <property type="molecule type" value="Genomic_DNA"/>
</dbReference>
<name>B6BHM7_SULGG</name>
<protein>
    <submittedName>
        <fullName evidence="1">Uncharacterized protein</fullName>
    </submittedName>
</protein>
<dbReference type="AlphaFoldDB" id="B6BHM7"/>
<organism evidence="1 2">
    <name type="scientific">Sulfurimonas gotlandica (strain DSM 19862 / JCM 16533 / GD1)</name>
    <dbReference type="NCBI Taxonomy" id="929558"/>
    <lineage>
        <taxon>Bacteria</taxon>
        <taxon>Pseudomonadati</taxon>
        <taxon>Campylobacterota</taxon>
        <taxon>Epsilonproteobacteria</taxon>
        <taxon>Campylobacterales</taxon>
        <taxon>Sulfurimonadaceae</taxon>
        <taxon>Sulfurimonas</taxon>
    </lineage>
</organism>
<gene>
    <name evidence="1" type="ORF">SMGD1_1501</name>
</gene>
<sequence length="58" mass="6811">MNDLYIEYLLSYEEIGTQKEKKIEIGFLDKFGEGKTGEDEIIQNLIFTCEEGIDYRKV</sequence>
<evidence type="ECO:0000313" key="1">
    <source>
        <dbReference type="EMBL" id="EHP30025.1"/>
    </source>
</evidence>